<protein>
    <recommendedName>
        <fullName evidence="2 9">Glutamate--cysteine ligase</fullName>
        <ecNumber evidence="2 9">6.3.2.2</ecNumber>
    </recommendedName>
</protein>
<evidence type="ECO:0000313" key="12">
    <source>
        <dbReference type="Proteomes" id="UP000198374"/>
    </source>
</evidence>
<proteinExistence type="inferred from homology"/>
<dbReference type="PANTHER" id="PTHR38761:SF1">
    <property type="entry name" value="GLUTAMATE--CYSTEINE LIGASE"/>
    <property type="match status" value="1"/>
</dbReference>
<comment type="pathway">
    <text evidence="1 9">Sulfur metabolism; glutathione biosynthesis; glutathione from L-cysteine and L-glutamate: step 1/2.</text>
</comment>
<evidence type="ECO:0000256" key="6">
    <source>
        <dbReference type="ARBA" id="ARBA00022840"/>
    </source>
</evidence>
<dbReference type="EMBL" id="BCMF01000005">
    <property type="protein sequence ID" value="GAW99180.1"/>
    <property type="molecule type" value="Genomic_DNA"/>
</dbReference>
<dbReference type="GO" id="GO:0006750">
    <property type="term" value="P:glutathione biosynthetic process"/>
    <property type="evidence" value="ECO:0007669"/>
    <property type="project" value="UniProtKB-UniPathway"/>
</dbReference>
<dbReference type="RefSeq" id="WP_089108983.1">
    <property type="nucleotide sequence ID" value="NZ_BCMF01000005.1"/>
</dbReference>
<evidence type="ECO:0000256" key="3">
    <source>
        <dbReference type="ARBA" id="ARBA00022598"/>
    </source>
</evidence>
<dbReference type="Pfam" id="PF04262">
    <property type="entry name" value="Glu_cys_ligase"/>
    <property type="match status" value="2"/>
</dbReference>
<dbReference type="UniPathway" id="UPA00142">
    <property type="reaction ID" value="UER00209"/>
</dbReference>
<dbReference type="InterPro" id="IPR006334">
    <property type="entry name" value="Glut_cys_ligase"/>
</dbReference>
<dbReference type="GO" id="GO:0005829">
    <property type="term" value="C:cytosol"/>
    <property type="evidence" value="ECO:0007669"/>
    <property type="project" value="TreeGrafter"/>
</dbReference>
<dbReference type="PANTHER" id="PTHR38761">
    <property type="entry name" value="GLUTAMATE--CYSTEINE LIGASE"/>
    <property type="match status" value="1"/>
</dbReference>
<dbReference type="EC" id="6.3.2.2" evidence="2 9"/>
<name>A0A1Z5ICD8_9LACO</name>
<gene>
    <name evidence="11" type="primary">gshA_2</name>
    <name evidence="11" type="ORF">IWT30_01141</name>
</gene>
<evidence type="ECO:0000256" key="8">
    <source>
        <dbReference type="RuleBase" id="RU003544"/>
    </source>
</evidence>
<comment type="caution">
    <text evidence="11">The sequence shown here is derived from an EMBL/GenBank/DDBJ whole genome shotgun (WGS) entry which is preliminary data.</text>
</comment>
<evidence type="ECO:0000256" key="1">
    <source>
        <dbReference type="ARBA" id="ARBA00005006"/>
    </source>
</evidence>
<dbReference type="OrthoDB" id="9803907at2"/>
<evidence type="ECO:0000313" key="11">
    <source>
        <dbReference type="EMBL" id="GAW99180.1"/>
    </source>
</evidence>
<dbReference type="Gene3D" id="3.30.590.20">
    <property type="match status" value="1"/>
</dbReference>
<dbReference type="GO" id="GO:0004357">
    <property type="term" value="F:glutamate-cysteine ligase activity"/>
    <property type="evidence" value="ECO:0007669"/>
    <property type="project" value="UniProtKB-EC"/>
</dbReference>
<keyword evidence="12" id="KW-1185">Reference proteome</keyword>
<keyword evidence="6" id="KW-0067">ATP-binding</keyword>
<dbReference type="InterPro" id="IPR007370">
    <property type="entry name" value="Glu_cys_ligase"/>
</dbReference>
<dbReference type="GO" id="GO:0046872">
    <property type="term" value="F:metal ion binding"/>
    <property type="evidence" value="ECO:0007669"/>
    <property type="project" value="TreeGrafter"/>
</dbReference>
<evidence type="ECO:0000256" key="9">
    <source>
        <dbReference type="RuleBase" id="RU004391"/>
    </source>
</evidence>
<evidence type="ECO:0000256" key="7">
    <source>
        <dbReference type="ARBA" id="ARBA00048819"/>
    </source>
</evidence>
<evidence type="ECO:0000256" key="4">
    <source>
        <dbReference type="ARBA" id="ARBA00022684"/>
    </source>
</evidence>
<dbReference type="SUPFAM" id="SSF55931">
    <property type="entry name" value="Glutamine synthetase/guanido kinase"/>
    <property type="match status" value="1"/>
</dbReference>
<evidence type="ECO:0000259" key="10">
    <source>
        <dbReference type="Pfam" id="PF04262"/>
    </source>
</evidence>
<dbReference type="GO" id="GO:0005524">
    <property type="term" value="F:ATP binding"/>
    <property type="evidence" value="ECO:0007669"/>
    <property type="project" value="UniProtKB-KW"/>
</dbReference>
<dbReference type="AlphaFoldDB" id="A0A1Z5ICD8"/>
<organism evidence="11 12">
    <name type="scientific">Secundilactobacillus mixtipabuli</name>
    <dbReference type="NCBI Taxonomy" id="1435342"/>
    <lineage>
        <taxon>Bacteria</taxon>
        <taxon>Bacillati</taxon>
        <taxon>Bacillota</taxon>
        <taxon>Bacilli</taxon>
        <taxon>Lactobacillales</taxon>
        <taxon>Lactobacillaceae</taxon>
        <taxon>Secundilactobacillus</taxon>
    </lineage>
</organism>
<reference evidence="11 12" key="1">
    <citation type="submission" date="2015-11" db="EMBL/GenBank/DDBJ databases">
        <title>Draft genome sequences of new species of the genus Lactobacillus isolated from orchardgrass silage.</title>
        <authorList>
            <person name="Tohno M."/>
            <person name="Tanizawa Y."/>
            <person name="Arita M."/>
        </authorList>
    </citation>
    <scope>NUCLEOTIDE SEQUENCE [LARGE SCALE GENOMIC DNA]</scope>
    <source>
        <strain evidence="11 12">IWT30</strain>
    </source>
</reference>
<comment type="similarity">
    <text evidence="8">Belongs to the glutamate--cysteine ligase type 1 family.</text>
</comment>
<keyword evidence="5" id="KW-0547">Nucleotide-binding</keyword>
<evidence type="ECO:0000256" key="5">
    <source>
        <dbReference type="ARBA" id="ARBA00022741"/>
    </source>
</evidence>
<keyword evidence="4 8" id="KW-0317">Glutathione biosynthesis</keyword>
<feature type="domain" description="Glutamate--cysteine ligase" evidence="10">
    <location>
        <begin position="261"/>
        <end position="327"/>
    </location>
</feature>
<keyword evidence="3 8" id="KW-0436">Ligase</keyword>
<sequence length="512" mass="58548">MLDNLLSVIKAEGVSEQLYHGLVGLEIEENRVDKKGQLSREPHPEMLGSREFHPYFQTDFAEAQAELVTDPNPNISGALDQLDTLQTVFYRSLQGEDRIWPLSMPPRVSPDDKAFIAAHYVRPELLDYRKYLTKKYGVTAKIMTGLHLNYSIPDPVINRLYTHYEDDFDQVTDFRNALYFRMAQNLVLNRWLITYLFGASPVAEEGFFEQVPEDLSHPVRSIRNSHFGYANLADDDVDATIYQSLPHFVEHLTDLIKCKKLYSQSEFYGPVRLRGLDQLSQLSAKGVRYLEFRGIDTTPFRSNGISRHALYFMKLLFIDALVTPVDDDQIVNQLEQAQEDNERVALESPSQVTFKAAEGQRFFNRLHELAVSLNAHTELINAVDDFAEVISHPELTPSAKLEKRLDENGSLMTFGTQRATQWKAERVGADELLPRMTRLSAKAQELIFRAIQLGIRYYAVRDEHGAIMLMLTFNSITQVIEADHVPDEPVTEYLKHMFPDLSVPETDNDEAS</sequence>
<accession>A0A1Z5ICD8</accession>
<dbReference type="Proteomes" id="UP000198374">
    <property type="component" value="Unassembled WGS sequence"/>
</dbReference>
<evidence type="ECO:0000256" key="2">
    <source>
        <dbReference type="ARBA" id="ARBA00012220"/>
    </source>
</evidence>
<comment type="catalytic activity">
    <reaction evidence="7 9">
        <text>L-cysteine + L-glutamate + ATP = gamma-L-glutamyl-L-cysteine + ADP + phosphate + H(+)</text>
        <dbReference type="Rhea" id="RHEA:13285"/>
        <dbReference type="ChEBI" id="CHEBI:15378"/>
        <dbReference type="ChEBI" id="CHEBI:29985"/>
        <dbReference type="ChEBI" id="CHEBI:30616"/>
        <dbReference type="ChEBI" id="CHEBI:35235"/>
        <dbReference type="ChEBI" id="CHEBI:43474"/>
        <dbReference type="ChEBI" id="CHEBI:58173"/>
        <dbReference type="ChEBI" id="CHEBI:456216"/>
        <dbReference type="EC" id="6.3.2.2"/>
    </reaction>
</comment>
<dbReference type="InterPro" id="IPR014746">
    <property type="entry name" value="Gln_synth/guanido_kin_cat_dom"/>
</dbReference>
<feature type="domain" description="Glutamate--cysteine ligase" evidence="10">
    <location>
        <begin position="7"/>
        <end position="259"/>
    </location>
</feature>